<evidence type="ECO:0000256" key="1">
    <source>
        <dbReference type="SAM" id="Phobius"/>
    </source>
</evidence>
<gene>
    <name evidence="2" type="ORF">F5147DRAFT_790776</name>
</gene>
<evidence type="ECO:0000313" key="2">
    <source>
        <dbReference type="EMBL" id="KAG2087371.1"/>
    </source>
</evidence>
<keyword evidence="1" id="KW-0472">Membrane</keyword>
<keyword evidence="3" id="KW-1185">Reference proteome</keyword>
<accession>A0A9P7ESW1</accession>
<dbReference type="RefSeq" id="XP_041285183.1">
    <property type="nucleotide sequence ID" value="XM_041443055.1"/>
</dbReference>
<dbReference type="EMBL" id="JABBWM010000133">
    <property type="protein sequence ID" value="KAG2087371.1"/>
    <property type="molecule type" value="Genomic_DNA"/>
</dbReference>
<feature type="transmembrane region" description="Helical" evidence="1">
    <location>
        <begin position="641"/>
        <end position="659"/>
    </location>
</feature>
<feature type="transmembrane region" description="Helical" evidence="1">
    <location>
        <begin position="248"/>
        <end position="266"/>
    </location>
</feature>
<keyword evidence="1" id="KW-1133">Transmembrane helix</keyword>
<dbReference type="AlphaFoldDB" id="A0A9P7ESW1"/>
<proteinExistence type="predicted"/>
<keyword evidence="1" id="KW-0812">Transmembrane</keyword>
<comment type="caution">
    <text evidence="2">The sequence shown here is derived from an EMBL/GenBank/DDBJ whole genome shotgun (WGS) entry which is preliminary data.</text>
</comment>
<reference evidence="2" key="1">
    <citation type="journal article" date="2020" name="New Phytol.">
        <title>Comparative genomics reveals dynamic genome evolution in host specialist ectomycorrhizal fungi.</title>
        <authorList>
            <person name="Lofgren L.A."/>
            <person name="Nguyen N.H."/>
            <person name="Vilgalys R."/>
            <person name="Ruytinx J."/>
            <person name="Liao H.L."/>
            <person name="Branco S."/>
            <person name="Kuo A."/>
            <person name="LaButti K."/>
            <person name="Lipzen A."/>
            <person name="Andreopoulos W."/>
            <person name="Pangilinan J."/>
            <person name="Riley R."/>
            <person name="Hundley H."/>
            <person name="Na H."/>
            <person name="Barry K."/>
            <person name="Grigoriev I.V."/>
            <person name="Stajich J.E."/>
            <person name="Kennedy P.G."/>
        </authorList>
    </citation>
    <scope>NUCLEOTIDE SEQUENCE</scope>
    <source>
        <strain evidence="2">FC423</strain>
    </source>
</reference>
<dbReference type="Proteomes" id="UP000823399">
    <property type="component" value="Unassembled WGS sequence"/>
</dbReference>
<dbReference type="OrthoDB" id="2644397at2759"/>
<dbReference type="GeneID" id="64705314"/>
<organism evidence="2 3">
    <name type="scientific">Suillus discolor</name>
    <dbReference type="NCBI Taxonomy" id="1912936"/>
    <lineage>
        <taxon>Eukaryota</taxon>
        <taxon>Fungi</taxon>
        <taxon>Dikarya</taxon>
        <taxon>Basidiomycota</taxon>
        <taxon>Agaricomycotina</taxon>
        <taxon>Agaricomycetes</taxon>
        <taxon>Agaricomycetidae</taxon>
        <taxon>Boletales</taxon>
        <taxon>Suillineae</taxon>
        <taxon>Suillaceae</taxon>
        <taxon>Suillus</taxon>
    </lineage>
</organism>
<name>A0A9P7ESW1_9AGAM</name>
<feature type="transmembrane region" description="Helical" evidence="1">
    <location>
        <begin position="178"/>
        <end position="202"/>
    </location>
</feature>
<evidence type="ECO:0000313" key="3">
    <source>
        <dbReference type="Proteomes" id="UP000823399"/>
    </source>
</evidence>
<protein>
    <submittedName>
        <fullName evidence="2">Uncharacterized protein</fullName>
    </submittedName>
</protein>
<feature type="transmembrane region" description="Helical" evidence="1">
    <location>
        <begin position="137"/>
        <end position="158"/>
    </location>
</feature>
<sequence>MALNINNDLRKIVIYIFHPGAHPSHGLSVIPESLHGFMLCTSLHQTWTNFWKDLFIWTWVRMGLYDVLSHPINSLPLLPKVFAKPQQDHSILPLRPIGTRHMRSTELELAQTHTMSPDHQLTSSTVLKQWQESGRPVLAILCTLLHIILVLLHVVILVLNISGIEHRLVVPLTSGNEIWVTILSTSSQAFYAIYCTILVYLMQRLTFLKNMMRRQTVTALHDTVNAWKGLGSALECLWQQSTIPASRWSILSITTYLACVFSLHVVSSSIIQLQTFNSTVDASATKISYWPSPDVDMMSIQWHTISALVPTLGRFANLQGMGLHGATLYDIIQSTDTPGRAIVNASSFRANCGLVRNSMLNYSPEINADSFGYFTLNPPISNLSHTVKFRARLMHPYSDEVVISHTISSFFPGPTVAFIASTAVNSSNLPGDETVQHVYWEHPRGPGVYISDLQSPLISDMYDIHIVACTINVQPRAATVDVQTNQLLGLFPSLESDASGEWEAWSVPEEEPKWDIWSPPSASLVSPFMGGAHHPVGRCMNQHQASCYGFSLLEVFFMQQIGINVVFRDPKWTTTTVLVNPPTPKQILGSREQFESALSRAYAAVLWTGGQLGADGGGFDRKNENTTISQQILQWHLGINFWPLAFALTCSLLMLALSMRVTNGMHERNYTMPINSAGILQIMWLTTNRFRVLRDLASDIEDLQEDILRAAGMVDVDLLQELDDVQVQRLKFCM</sequence>